<dbReference type="InterPro" id="IPR052528">
    <property type="entry name" value="Sugar_transport-like"/>
</dbReference>
<protein>
    <submittedName>
        <fullName evidence="2">Putative MFS-type transporter</fullName>
    </submittedName>
</protein>
<feature type="transmembrane region" description="Helical" evidence="1">
    <location>
        <begin position="345"/>
        <end position="371"/>
    </location>
</feature>
<feature type="transmembrane region" description="Helical" evidence="1">
    <location>
        <begin position="228"/>
        <end position="247"/>
    </location>
</feature>
<evidence type="ECO:0000313" key="3">
    <source>
        <dbReference type="Proteomes" id="UP000693941"/>
    </source>
</evidence>
<dbReference type="AlphaFoldDB" id="A0A8F5BTA3"/>
<feature type="transmembrane region" description="Helical" evidence="1">
    <location>
        <begin position="259"/>
        <end position="277"/>
    </location>
</feature>
<dbReference type="PANTHER" id="PTHR23526:SF2">
    <property type="entry name" value="MAJOR FACILITATOR SUPERFAMILY (MFS) PROFILE DOMAIN-CONTAINING PROTEIN"/>
    <property type="match status" value="1"/>
</dbReference>
<keyword evidence="1" id="KW-0472">Membrane</keyword>
<feature type="transmembrane region" description="Helical" evidence="1">
    <location>
        <begin position="91"/>
        <end position="111"/>
    </location>
</feature>
<sequence length="377" mass="42066">MKPLRLYSLLNNLAISLVNPFVSFFTASNGITGALLAIVSSANTAFPGIIQYVLANLYIKAKKLIAIGSLVGGLLWILVGVYAIYNEYFVLIYSIITACLGAANFGWLLILDKISISHRGRTLAYYNFYASIGGLIATLITGFIVGNNLDLMRYFFIIAGLIYAFNAYVIYHSDVDAEFARGNGIRLFSSNSEVRKFIMTNFIFTFVWSMAWPIFPLAQVYKFHMDEFQVAVINFTGGASTLALQRLVGRLVDRHRKFVMFFGRFALATFPLAYAFSTAPYEIYIANLVSGFTNSASISYTAFLFDHSDYYEKRINIALYNMFNGIAALLGSTISSLMFNVISDWFSLGVAINIMLIGIGVMRILMSLLYLKIKEVS</sequence>
<organism evidence="2 3">
    <name type="scientific">Saccharolobus shibatae</name>
    <dbReference type="NCBI Taxonomy" id="2286"/>
    <lineage>
        <taxon>Archaea</taxon>
        <taxon>Thermoproteota</taxon>
        <taxon>Thermoprotei</taxon>
        <taxon>Sulfolobales</taxon>
        <taxon>Sulfolobaceae</taxon>
        <taxon>Saccharolobus</taxon>
    </lineage>
</organism>
<name>A0A8F5BTA3_9CREN</name>
<keyword evidence="1" id="KW-0812">Transmembrane</keyword>
<feature type="transmembrane region" description="Helical" evidence="1">
    <location>
        <begin position="151"/>
        <end position="171"/>
    </location>
</feature>
<dbReference type="PANTHER" id="PTHR23526">
    <property type="entry name" value="INTEGRAL MEMBRANE TRANSPORT PROTEIN-RELATED"/>
    <property type="match status" value="1"/>
</dbReference>
<feature type="transmembrane region" description="Helical" evidence="1">
    <location>
        <begin position="64"/>
        <end position="85"/>
    </location>
</feature>
<gene>
    <name evidence="2" type="ORF">J5U21_00587</name>
</gene>
<dbReference type="Proteomes" id="UP000693941">
    <property type="component" value="Chromosome"/>
</dbReference>
<evidence type="ECO:0000313" key="2">
    <source>
        <dbReference type="EMBL" id="QXJ30938.1"/>
    </source>
</evidence>
<dbReference type="RefSeq" id="WP_218261106.1">
    <property type="nucleotide sequence ID" value="NZ_CP077715.1"/>
</dbReference>
<reference evidence="2" key="1">
    <citation type="journal article" date="2021" name="Environ. Microbiol.">
        <title>New insights into the diversity and evolution of the archaeal mobilome from three complete genomes of Saccharolobus shibatae.</title>
        <authorList>
            <person name="Medvedeva S."/>
            <person name="Brandt D."/>
            <person name="Cvirkaite-Krupovic V."/>
            <person name="Liu Y."/>
            <person name="Severinov K."/>
            <person name="Ishino S."/>
            <person name="Ishino Y."/>
            <person name="Prangishvili D."/>
            <person name="Kalinowski J."/>
            <person name="Krupovic M."/>
        </authorList>
    </citation>
    <scope>NUCLEOTIDE SEQUENCE</scope>
    <source>
        <strain evidence="2">BEU9</strain>
    </source>
</reference>
<keyword evidence="1" id="KW-1133">Transmembrane helix</keyword>
<feature type="transmembrane region" description="Helical" evidence="1">
    <location>
        <begin position="123"/>
        <end position="145"/>
    </location>
</feature>
<feature type="transmembrane region" description="Helical" evidence="1">
    <location>
        <begin position="197"/>
        <end position="216"/>
    </location>
</feature>
<feature type="transmembrane region" description="Helical" evidence="1">
    <location>
        <begin position="283"/>
        <end position="305"/>
    </location>
</feature>
<dbReference type="Pfam" id="PF07690">
    <property type="entry name" value="MFS_1"/>
    <property type="match status" value="1"/>
</dbReference>
<evidence type="ECO:0000256" key="1">
    <source>
        <dbReference type="SAM" id="Phobius"/>
    </source>
</evidence>
<dbReference type="InterPro" id="IPR011701">
    <property type="entry name" value="MFS"/>
</dbReference>
<feature type="transmembrane region" description="Helical" evidence="1">
    <location>
        <begin position="317"/>
        <end position="339"/>
    </location>
</feature>
<dbReference type="GeneID" id="65559123"/>
<dbReference type="GO" id="GO:0022857">
    <property type="term" value="F:transmembrane transporter activity"/>
    <property type="evidence" value="ECO:0007669"/>
    <property type="project" value="InterPro"/>
</dbReference>
<accession>A0A8F5BTA3</accession>
<proteinExistence type="predicted"/>
<dbReference type="EMBL" id="CP077715">
    <property type="protein sequence ID" value="QXJ30938.1"/>
    <property type="molecule type" value="Genomic_DNA"/>
</dbReference>